<dbReference type="Proteomes" id="UP001497457">
    <property type="component" value="Chromosome 18b"/>
</dbReference>
<dbReference type="PANTHER" id="PTHR33103">
    <property type="entry name" value="OS01G0153900 PROTEIN"/>
    <property type="match status" value="1"/>
</dbReference>
<dbReference type="InterPro" id="IPR007750">
    <property type="entry name" value="DUF674"/>
</dbReference>
<accession>A0ABC8ZF07</accession>
<evidence type="ECO:0000313" key="2">
    <source>
        <dbReference type="Proteomes" id="UP001497457"/>
    </source>
</evidence>
<dbReference type="Pfam" id="PF05056">
    <property type="entry name" value="DUF674"/>
    <property type="match status" value="1"/>
</dbReference>
<evidence type="ECO:0000313" key="1">
    <source>
        <dbReference type="EMBL" id="CAL4958277.1"/>
    </source>
</evidence>
<keyword evidence="2" id="KW-1185">Reference proteome</keyword>
<protein>
    <submittedName>
        <fullName evidence="1">Uncharacterized protein</fullName>
    </submittedName>
</protein>
<organism evidence="1 2">
    <name type="scientific">Urochloa decumbens</name>
    <dbReference type="NCBI Taxonomy" id="240449"/>
    <lineage>
        <taxon>Eukaryota</taxon>
        <taxon>Viridiplantae</taxon>
        <taxon>Streptophyta</taxon>
        <taxon>Embryophyta</taxon>
        <taxon>Tracheophyta</taxon>
        <taxon>Spermatophyta</taxon>
        <taxon>Magnoliopsida</taxon>
        <taxon>Liliopsida</taxon>
        <taxon>Poales</taxon>
        <taxon>Poaceae</taxon>
        <taxon>PACMAD clade</taxon>
        <taxon>Panicoideae</taxon>
        <taxon>Panicodae</taxon>
        <taxon>Paniceae</taxon>
        <taxon>Melinidinae</taxon>
        <taxon>Urochloa</taxon>
    </lineage>
</organism>
<name>A0ABC8ZF07_9POAL</name>
<dbReference type="PANTHER" id="PTHR33103:SF117">
    <property type="entry name" value="DUF674 DOMAIN-CONTAINING PROTEIN"/>
    <property type="match status" value="1"/>
</dbReference>
<reference evidence="1 2" key="2">
    <citation type="submission" date="2024-10" db="EMBL/GenBank/DDBJ databases">
        <authorList>
            <person name="Ryan C."/>
        </authorList>
    </citation>
    <scope>NUCLEOTIDE SEQUENCE [LARGE SCALE GENOMIC DNA]</scope>
</reference>
<sequence>MSTTSSTLRMKLLIDTKAQRVLFAEVNKDVVDFLFSLLALPVATIVKMLGKTSMSGSFGNLYGSVEKLDYTYVLPGADKKAVLQPKVVPSAASTTRSSLLLPAPSSGQSKNFFQCKSSNSSGCCDYVTDTRGTKCPNCGNMMTVALKFVPPETGSSYNVQKASSTAAGKGFVQGVVTYTVRDDLTVTPMSTISSITLLNTAAVTNFATLQEKTVRVGYTEGLEIVRASLHSKTVLTDVFLSKKRPRGHA</sequence>
<proteinExistence type="predicted"/>
<gene>
    <name evidence="1" type="ORF">URODEC1_LOCUS43024</name>
</gene>
<dbReference type="AlphaFoldDB" id="A0ABC8ZF07"/>
<dbReference type="EMBL" id="OZ075128">
    <property type="protein sequence ID" value="CAL4958277.1"/>
    <property type="molecule type" value="Genomic_DNA"/>
</dbReference>
<reference evidence="2" key="1">
    <citation type="submission" date="2024-06" db="EMBL/GenBank/DDBJ databases">
        <authorList>
            <person name="Ryan C."/>
        </authorList>
    </citation>
    <scope>NUCLEOTIDE SEQUENCE [LARGE SCALE GENOMIC DNA]</scope>
</reference>